<dbReference type="RefSeq" id="WP_210659051.1">
    <property type="nucleotide sequence ID" value="NZ_JAGKQQ010000001.1"/>
</dbReference>
<reference evidence="2 3" key="1">
    <citation type="submission" date="2021-04" db="EMBL/GenBank/DDBJ databases">
        <authorList>
            <person name="Ivanova A."/>
        </authorList>
    </citation>
    <scope>NUCLEOTIDE SEQUENCE [LARGE SCALE GENOMIC DNA]</scope>
    <source>
        <strain evidence="2 3">G18</strain>
    </source>
</reference>
<sequence>MTANTLSIRSPLRLGAFALGALGLLALVGCKTDKEERGGGGLGVGRKNDPLVSGPRIPKQDLPVPERGIGSKGKPDPLTTPAGGRNDKVGYNDDPERFKGTYIPNKASTPASLAGRIKDGEELKIETPGVTLQPAGGVFPAGAPDAAEGVSGLFDRLEKLGVKRADRTLEPEDGKYVCRASVQINAEGARRQYTGMAVSAYDAVKQVVDQIAADQK</sequence>
<dbReference type="Proteomes" id="UP000676565">
    <property type="component" value="Unassembled WGS sequence"/>
</dbReference>
<proteinExistence type="predicted"/>
<organism evidence="2 3">
    <name type="scientific">Gemmata palustris</name>
    <dbReference type="NCBI Taxonomy" id="2822762"/>
    <lineage>
        <taxon>Bacteria</taxon>
        <taxon>Pseudomonadati</taxon>
        <taxon>Planctomycetota</taxon>
        <taxon>Planctomycetia</taxon>
        <taxon>Gemmatales</taxon>
        <taxon>Gemmataceae</taxon>
        <taxon>Gemmata</taxon>
    </lineage>
</organism>
<evidence type="ECO:0000313" key="3">
    <source>
        <dbReference type="Proteomes" id="UP000676565"/>
    </source>
</evidence>
<accession>A0ABS5BYE9</accession>
<gene>
    <name evidence="2" type="ORF">J8F10_26240</name>
</gene>
<feature type="region of interest" description="Disordered" evidence="1">
    <location>
        <begin position="35"/>
        <end position="92"/>
    </location>
</feature>
<evidence type="ECO:0000256" key="1">
    <source>
        <dbReference type="SAM" id="MobiDB-lite"/>
    </source>
</evidence>
<evidence type="ECO:0000313" key="2">
    <source>
        <dbReference type="EMBL" id="MBP3958761.1"/>
    </source>
</evidence>
<name>A0ABS5BYE9_9BACT</name>
<protein>
    <submittedName>
        <fullName evidence="2">Uncharacterized protein</fullName>
    </submittedName>
</protein>
<dbReference type="EMBL" id="JAGKQQ010000001">
    <property type="protein sequence ID" value="MBP3958761.1"/>
    <property type="molecule type" value="Genomic_DNA"/>
</dbReference>
<comment type="caution">
    <text evidence="2">The sequence shown here is derived from an EMBL/GenBank/DDBJ whole genome shotgun (WGS) entry which is preliminary data.</text>
</comment>
<keyword evidence="3" id="KW-1185">Reference proteome</keyword>